<feature type="chain" id="PRO_5008919148" description="Fam-m protein" evidence="2">
    <location>
        <begin position="24"/>
        <end position="222"/>
    </location>
</feature>
<dbReference type="VEuPathDB" id="PlasmoDB:PmUG01_08063500"/>
<name>A0A1D3PB75_PLAMA</name>
<keyword evidence="1" id="KW-0472">Membrane</keyword>
<dbReference type="Proteomes" id="UP000219813">
    <property type="component" value="Chromosome 8"/>
</dbReference>
<feature type="signal peptide" evidence="2">
    <location>
        <begin position="1"/>
        <end position="23"/>
    </location>
</feature>
<keyword evidence="1" id="KW-0812">Transmembrane</keyword>
<organism evidence="3 4">
    <name type="scientific">Plasmodium malariae</name>
    <dbReference type="NCBI Taxonomy" id="5858"/>
    <lineage>
        <taxon>Eukaryota</taxon>
        <taxon>Sar</taxon>
        <taxon>Alveolata</taxon>
        <taxon>Apicomplexa</taxon>
        <taxon>Aconoidasida</taxon>
        <taxon>Haemosporida</taxon>
        <taxon>Plasmodiidae</taxon>
        <taxon>Plasmodium</taxon>
        <taxon>Plasmodium (Plasmodium)</taxon>
    </lineage>
</organism>
<evidence type="ECO:0000256" key="1">
    <source>
        <dbReference type="SAM" id="Phobius"/>
    </source>
</evidence>
<dbReference type="AlphaFoldDB" id="A0A1D3PB75"/>
<evidence type="ECO:0000313" key="4">
    <source>
        <dbReference type="Proteomes" id="UP000219813"/>
    </source>
</evidence>
<keyword evidence="4" id="KW-1185">Reference proteome</keyword>
<gene>
    <name evidence="3" type="primary">PmUG01_08063500</name>
    <name evidence="3" type="ORF">PMUG01_08063500</name>
</gene>
<dbReference type="GeneID" id="39868621"/>
<accession>A0A1D3PB75</accession>
<dbReference type="EMBL" id="LT594629">
    <property type="protein sequence ID" value="SCN12509.1"/>
    <property type="molecule type" value="Genomic_DNA"/>
</dbReference>
<dbReference type="KEGG" id="pmal:PMUG01_08063500"/>
<proteinExistence type="predicted"/>
<dbReference type="RefSeq" id="XP_028861441.1">
    <property type="nucleotide sequence ID" value="XM_029004786.1"/>
</dbReference>
<evidence type="ECO:0008006" key="5">
    <source>
        <dbReference type="Google" id="ProtNLM"/>
    </source>
</evidence>
<sequence length="222" mass="26919">MLVFFIKDFIFFCLIWILKYSNERIIYDKTWNEKLNRNKILTDKFNRRLCNETKTSVEDEYKYSKEKINDLKGKSTETFEKKPYVLEHNNLFQKKDNESIYSDTYQEEMNYLIQRRKPQKHGASKFKNNLKEKLPSLERYDNIQNNKNVHMAFNKFPSKNDSSLFHMNSRKICNFFNYEDKLKATEKNKQKHSSKHENLSFYIFLSLTIFILLIGYLCECLV</sequence>
<evidence type="ECO:0000256" key="2">
    <source>
        <dbReference type="SAM" id="SignalP"/>
    </source>
</evidence>
<protein>
    <recommendedName>
        <fullName evidence="5">Fam-m protein</fullName>
    </recommendedName>
</protein>
<evidence type="ECO:0000313" key="3">
    <source>
        <dbReference type="EMBL" id="SCN12509.1"/>
    </source>
</evidence>
<reference evidence="3 4" key="1">
    <citation type="submission" date="2016-06" db="EMBL/GenBank/DDBJ databases">
        <authorList>
            <consortium name="Pathogen Informatics"/>
        </authorList>
    </citation>
    <scope>NUCLEOTIDE SEQUENCE [LARGE SCALE GENOMIC DNA]</scope>
</reference>
<keyword evidence="1" id="KW-1133">Transmembrane helix</keyword>
<keyword evidence="2" id="KW-0732">Signal</keyword>
<feature type="transmembrane region" description="Helical" evidence="1">
    <location>
        <begin position="199"/>
        <end position="217"/>
    </location>
</feature>